<dbReference type="Pfam" id="PF04055">
    <property type="entry name" value="Radical_SAM"/>
    <property type="match status" value="1"/>
</dbReference>
<dbReference type="InParanoid" id="A0A0D2G9H4"/>
<feature type="binding site" evidence="6">
    <location>
        <position position="75"/>
    </location>
    <ligand>
        <name>[4Fe-4S] cluster</name>
        <dbReference type="ChEBI" id="CHEBI:49883"/>
        <note>4Fe-4S-S-AdoMet</note>
    </ligand>
</feature>
<dbReference type="InterPro" id="IPR027596">
    <property type="entry name" value="AmmeMemoSam_rS"/>
</dbReference>
<evidence type="ECO:0000256" key="5">
    <source>
        <dbReference type="ARBA" id="ARBA00023014"/>
    </source>
</evidence>
<proteinExistence type="predicted"/>
<comment type="caution">
    <text evidence="8">The sequence shown here is derived from an EMBL/GenBank/DDBJ whole genome shotgun (WGS) entry which is preliminary data.</text>
</comment>
<evidence type="ECO:0000256" key="1">
    <source>
        <dbReference type="ARBA" id="ARBA00022485"/>
    </source>
</evidence>
<accession>A0A0D2G9H4</accession>
<dbReference type="PATRIC" id="fig|1429043.3.peg.5295"/>
<dbReference type="PANTHER" id="PTHR30352:SF5">
    <property type="entry name" value="PYRUVATE FORMATE-LYASE 1-ACTIVATING ENZYME"/>
    <property type="match status" value="1"/>
</dbReference>
<sequence length="333" mass="37071">MECTLCPQACQVEPGSRGACRVRQNIDGKYYTLVYGNPCAVHLDPIEKKPFFHVLPGTLSYSLATAGCNFSCLFCQNWEISQKSPDETINQRLSPQNAVDRAKYKGAASVASTYVEPTIFMEYMLDLGRECRQKGLLKVMHSNGFVNPEPFKLLAKVLDAACIDLKSMNEDFYQKVCGGELGPVKDTLVRLHKAGIHTEIVHLMIPTLNDGLKETKALIRFVRDELSPETPVHFTRFHPQYKLLNLPPTPVNVLDRAQKTARSMGLSHAYVGNVPGHPAENTYCPNCGNLLIKRVGYHLVEQNITMGKCPRCGHAIKGIWSLPGEMRAKNNLA</sequence>
<dbReference type="InterPro" id="IPR034457">
    <property type="entry name" value="Organic_radical-activating"/>
</dbReference>
<dbReference type="GO" id="GO:0051539">
    <property type="term" value="F:4 iron, 4 sulfur cluster binding"/>
    <property type="evidence" value="ECO:0007669"/>
    <property type="project" value="UniProtKB-KW"/>
</dbReference>
<dbReference type="PANTHER" id="PTHR30352">
    <property type="entry name" value="PYRUVATE FORMATE-LYASE-ACTIVATING ENZYME"/>
    <property type="match status" value="1"/>
</dbReference>
<comment type="cofactor">
    <cofactor evidence="6">
        <name>[4Fe-4S] cluster</name>
        <dbReference type="ChEBI" id="CHEBI:49883"/>
    </cofactor>
    <text evidence="6">Binds 1 [4Fe-4S] cluster. The cluster is coordinated with 3 cysteines and an exchangeable S-adenosyl-L-methionine.</text>
</comment>
<dbReference type="InterPro" id="IPR016431">
    <property type="entry name" value="Pyrv-formate_lyase-activ_prd"/>
</dbReference>
<dbReference type="PROSITE" id="PS51918">
    <property type="entry name" value="RADICAL_SAM"/>
    <property type="match status" value="1"/>
</dbReference>
<dbReference type="InterPro" id="IPR007197">
    <property type="entry name" value="rSAM"/>
</dbReference>
<dbReference type="CDD" id="cd01335">
    <property type="entry name" value="Radical_SAM"/>
    <property type="match status" value="1"/>
</dbReference>
<evidence type="ECO:0000256" key="3">
    <source>
        <dbReference type="ARBA" id="ARBA00022723"/>
    </source>
</evidence>
<protein>
    <recommendedName>
        <fullName evidence="7">Radical SAM core domain-containing protein</fullName>
    </recommendedName>
</protein>
<evidence type="ECO:0000256" key="2">
    <source>
        <dbReference type="ARBA" id="ARBA00022691"/>
    </source>
</evidence>
<dbReference type="FunCoup" id="A0A0D2G9H4">
    <property type="interactions" value="226"/>
</dbReference>
<dbReference type="SFLD" id="SFLDG01101">
    <property type="entry name" value="Uncharacterised_Radical_SAM_Su"/>
    <property type="match status" value="1"/>
</dbReference>
<dbReference type="STRING" id="1429043.X474_25030"/>
<keyword evidence="4 6" id="KW-0408">Iron</keyword>
<dbReference type="GO" id="GO:0046872">
    <property type="term" value="F:metal ion binding"/>
    <property type="evidence" value="ECO:0007669"/>
    <property type="project" value="UniProtKB-KW"/>
</dbReference>
<reference evidence="8 9" key="1">
    <citation type="submission" date="2013-11" db="EMBL/GenBank/DDBJ databases">
        <title>Metagenomic analysis of a methanogenic consortium involved in long chain n-alkane degradation.</title>
        <authorList>
            <person name="Davidova I.A."/>
            <person name="Callaghan A.V."/>
            <person name="Wawrik B."/>
            <person name="Pruitt S."/>
            <person name="Marks C."/>
            <person name="Duncan K.E."/>
            <person name="Suflita J.M."/>
        </authorList>
    </citation>
    <scope>NUCLEOTIDE SEQUENCE [LARGE SCALE GENOMIC DNA]</scope>
    <source>
        <strain evidence="8 9">SPR</strain>
    </source>
</reference>
<feature type="binding site" evidence="6">
    <location>
        <position position="72"/>
    </location>
    <ligand>
        <name>[4Fe-4S] cluster</name>
        <dbReference type="ChEBI" id="CHEBI:49883"/>
        <note>4Fe-4S-S-AdoMet</note>
    </ligand>
</feature>
<evidence type="ECO:0000256" key="6">
    <source>
        <dbReference type="PIRSR" id="PIRSR004869-50"/>
    </source>
</evidence>
<dbReference type="SFLD" id="SFLDS00029">
    <property type="entry name" value="Radical_SAM"/>
    <property type="match status" value="1"/>
</dbReference>
<dbReference type="NCBIfam" id="TIGR04337">
    <property type="entry name" value="AmmeMemoSam_rS"/>
    <property type="match status" value="1"/>
</dbReference>
<keyword evidence="1" id="KW-0004">4Fe-4S</keyword>
<keyword evidence="9" id="KW-1185">Reference proteome</keyword>
<evidence type="ECO:0000256" key="4">
    <source>
        <dbReference type="ARBA" id="ARBA00023004"/>
    </source>
</evidence>
<keyword evidence="3 6" id="KW-0479">Metal-binding</keyword>
<evidence type="ECO:0000313" key="9">
    <source>
        <dbReference type="Proteomes" id="UP000032233"/>
    </source>
</evidence>
<dbReference type="Proteomes" id="UP000032233">
    <property type="component" value="Unassembled WGS sequence"/>
</dbReference>
<dbReference type="GO" id="GO:0003824">
    <property type="term" value="F:catalytic activity"/>
    <property type="evidence" value="ECO:0007669"/>
    <property type="project" value="InterPro"/>
</dbReference>
<keyword evidence="2 6" id="KW-0949">S-adenosyl-L-methionine</keyword>
<dbReference type="AlphaFoldDB" id="A0A0D2G9H4"/>
<evidence type="ECO:0000313" key="8">
    <source>
        <dbReference type="EMBL" id="KIX11492.1"/>
    </source>
</evidence>
<dbReference type="InterPro" id="IPR058240">
    <property type="entry name" value="rSAM_sf"/>
</dbReference>
<dbReference type="SUPFAM" id="SSF102114">
    <property type="entry name" value="Radical SAM enzymes"/>
    <property type="match status" value="1"/>
</dbReference>
<name>A0A0D2G9H4_9BACT</name>
<dbReference type="InterPro" id="IPR013785">
    <property type="entry name" value="Aldolase_TIM"/>
</dbReference>
<organism evidence="8 9">
    <name type="scientific">Dethiosulfatarculus sandiegensis</name>
    <dbReference type="NCBI Taxonomy" id="1429043"/>
    <lineage>
        <taxon>Bacteria</taxon>
        <taxon>Pseudomonadati</taxon>
        <taxon>Thermodesulfobacteriota</taxon>
        <taxon>Desulfarculia</taxon>
        <taxon>Desulfarculales</taxon>
        <taxon>Desulfarculaceae</taxon>
        <taxon>Dethiosulfatarculus</taxon>
    </lineage>
</organism>
<feature type="domain" description="Radical SAM core" evidence="7">
    <location>
        <begin position="53"/>
        <end position="267"/>
    </location>
</feature>
<dbReference type="Gene3D" id="3.20.20.70">
    <property type="entry name" value="Aldolase class I"/>
    <property type="match status" value="1"/>
</dbReference>
<feature type="binding site" evidence="6">
    <location>
        <position position="68"/>
    </location>
    <ligand>
        <name>[4Fe-4S] cluster</name>
        <dbReference type="ChEBI" id="CHEBI:49883"/>
        <note>4Fe-4S-S-AdoMet</note>
    </ligand>
</feature>
<dbReference type="PIRSF" id="PIRSF004869">
    <property type="entry name" value="PflX_prd"/>
    <property type="match status" value="1"/>
</dbReference>
<gene>
    <name evidence="8" type="ORF">X474_25030</name>
</gene>
<evidence type="ECO:0000259" key="7">
    <source>
        <dbReference type="PROSITE" id="PS51918"/>
    </source>
</evidence>
<dbReference type="EMBL" id="AZAC01000056">
    <property type="protein sequence ID" value="KIX11492.1"/>
    <property type="molecule type" value="Genomic_DNA"/>
</dbReference>
<keyword evidence="5 6" id="KW-0411">Iron-sulfur</keyword>